<keyword evidence="1" id="KW-0812">Transmembrane</keyword>
<comment type="caution">
    <text evidence="3">The sequence shown here is derived from an EMBL/GenBank/DDBJ whole genome shotgun (WGS) entry which is preliminary data.</text>
</comment>
<keyword evidence="1" id="KW-1133">Transmembrane helix</keyword>
<evidence type="ECO:0000256" key="2">
    <source>
        <dbReference type="SAM" id="SignalP"/>
    </source>
</evidence>
<dbReference type="AlphaFoldDB" id="A0A4Z1IZG8"/>
<accession>A0A4Z1IZG8</accession>
<keyword evidence="2" id="KW-0732">Signal</keyword>
<feature type="transmembrane region" description="Helical" evidence="1">
    <location>
        <begin position="178"/>
        <end position="196"/>
    </location>
</feature>
<organism evidence="3 4">
    <name type="scientific">Botryotinia convoluta</name>
    <dbReference type="NCBI Taxonomy" id="54673"/>
    <lineage>
        <taxon>Eukaryota</taxon>
        <taxon>Fungi</taxon>
        <taxon>Dikarya</taxon>
        <taxon>Ascomycota</taxon>
        <taxon>Pezizomycotina</taxon>
        <taxon>Leotiomycetes</taxon>
        <taxon>Helotiales</taxon>
        <taxon>Sclerotiniaceae</taxon>
        <taxon>Botryotinia</taxon>
    </lineage>
</organism>
<evidence type="ECO:0000256" key="1">
    <source>
        <dbReference type="SAM" id="Phobius"/>
    </source>
</evidence>
<feature type="chain" id="PRO_5021361741" description="Saposin B-type domain-containing protein" evidence="2">
    <location>
        <begin position="22"/>
        <end position="201"/>
    </location>
</feature>
<evidence type="ECO:0008006" key="5">
    <source>
        <dbReference type="Google" id="ProtNLM"/>
    </source>
</evidence>
<dbReference type="EMBL" id="PQXN01000006">
    <property type="protein sequence ID" value="TGO64720.1"/>
    <property type="molecule type" value="Genomic_DNA"/>
</dbReference>
<gene>
    <name evidence="3" type="ORF">BCON_0006g00010</name>
</gene>
<feature type="signal peptide" evidence="2">
    <location>
        <begin position="1"/>
        <end position="21"/>
    </location>
</feature>
<keyword evidence="1" id="KW-0472">Membrane</keyword>
<evidence type="ECO:0000313" key="3">
    <source>
        <dbReference type="EMBL" id="TGO64720.1"/>
    </source>
</evidence>
<name>A0A4Z1IZG8_9HELO</name>
<protein>
    <recommendedName>
        <fullName evidence="5">Saposin B-type domain-containing protein</fullName>
    </recommendedName>
</protein>
<proteinExistence type="predicted"/>
<keyword evidence="4" id="KW-1185">Reference proteome</keyword>
<evidence type="ECO:0000313" key="4">
    <source>
        <dbReference type="Proteomes" id="UP000297527"/>
    </source>
</evidence>
<sequence>MAGTVIFVVLFVLGICHVTVADNGIIGFSLTMYQDICCQACHDFLSSLYLSCTTFENDDNSSMDMSMSTDMAMEVMTSDECYATNILWLQTMAYCIQQNCDADGYSTEKQAKYFSTQAVAGASSPTFQDSLPAVAPTVELTEDAIWLNVTSLVNKNTYYATHGTEKEFARSEYIHTRYSYVLCSLLSLIHIFLPCGGRFRT</sequence>
<reference evidence="3 4" key="1">
    <citation type="submission" date="2017-12" db="EMBL/GenBank/DDBJ databases">
        <title>Comparative genomics of Botrytis spp.</title>
        <authorList>
            <person name="Valero-Jimenez C.A."/>
            <person name="Tapia P."/>
            <person name="Veloso J."/>
            <person name="Silva-Moreno E."/>
            <person name="Staats M."/>
            <person name="Valdes J.H."/>
            <person name="Van Kan J.A.L."/>
        </authorList>
    </citation>
    <scope>NUCLEOTIDE SEQUENCE [LARGE SCALE GENOMIC DNA]</scope>
    <source>
        <strain evidence="3 4">MUCL11595</strain>
    </source>
</reference>
<dbReference type="Proteomes" id="UP000297527">
    <property type="component" value="Unassembled WGS sequence"/>
</dbReference>
<dbReference type="OrthoDB" id="167398at2759"/>